<evidence type="ECO:0000313" key="4">
    <source>
        <dbReference type="Proteomes" id="UP001389717"/>
    </source>
</evidence>
<dbReference type="InterPro" id="IPR005627">
    <property type="entry name" value="CutC-like"/>
</dbReference>
<name>A0ABU9K898_9BACI</name>
<dbReference type="SUPFAM" id="SSF110395">
    <property type="entry name" value="CutC-like"/>
    <property type="match status" value="1"/>
</dbReference>
<dbReference type="RefSeq" id="WP_341980112.1">
    <property type="nucleotide sequence ID" value="NZ_JBBYAF010000003.1"/>
</dbReference>
<evidence type="ECO:0000313" key="3">
    <source>
        <dbReference type="EMBL" id="MEL3971163.1"/>
    </source>
</evidence>
<dbReference type="HAMAP" id="MF_00795">
    <property type="entry name" value="CutC"/>
    <property type="match status" value="1"/>
</dbReference>
<dbReference type="Pfam" id="PF03932">
    <property type="entry name" value="CutC"/>
    <property type="match status" value="1"/>
</dbReference>
<accession>A0ABU9K898</accession>
<dbReference type="PANTHER" id="PTHR12598">
    <property type="entry name" value="COPPER HOMEOSTASIS PROTEIN CUTC"/>
    <property type="match status" value="1"/>
</dbReference>
<comment type="similarity">
    <text evidence="1 2">Belongs to the CutC family.</text>
</comment>
<dbReference type="InterPro" id="IPR036822">
    <property type="entry name" value="CutC-like_dom_sf"/>
</dbReference>
<reference evidence="3 4" key="1">
    <citation type="submission" date="2024-04" db="EMBL/GenBank/DDBJ databases">
        <title>Bacillus oryzaecorticis sp. nov., a moderately halophilic bacterium isolated from rice husks.</title>
        <authorList>
            <person name="Zhu H.-S."/>
        </authorList>
    </citation>
    <scope>NUCLEOTIDE SEQUENCE [LARGE SCALE GENOMIC DNA]</scope>
    <source>
        <strain evidence="3 4">ZC255</strain>
    </source>
</reference>
<evidence type="ECO:0000256" key="2">
    <source>
        <dbReference type="HAMAP-Rule" id="MF_00795"/>
    </source>
</evidence>
<keyword evidence="2" id="KW-0963">Cytoplasm</keyword>
<evidence type="ECO:0000256" key="1">
    <source>
        <dbReference type="ARBA" id="ARBA00007768"/>
    </source>
</evidence>
<organism evidence="3 4">
    <name type="scientific">Rossellomorea oryzaecorticis</name>
    <dbReference type="NCBI Taxonomy" id="1396505"/>
    <lineage>
        <taxon>Bacteria</taxon>
        <taxon>Bacillati</taxon>
        <taxon>Bacillota</taxon>
        <taxon>Bacilli</taxon>
        <taxon>Bacillales</taxon>
        <taxon>Bacillaceae</taxon>
        <taxon>Rossellomorea</taxon>
    </lineage>
</organism>
<comment type="caution">
    <text evidence="3">The sequence shown here is derived from an EMBL/GenBank/DDBJ whole genome shotgun (WGS) entry which is preliminary data.</text>
</comment>
<dbReference type="Gene3D" id="3.20.20.380">
    <property type="entry name" value="Copper homeostasis (CutC) domain"/>
    <property type="match status" value="1"/>
</dbReference>
<dbReference type="PANTHER" id="PTHR12598:SF0">
    <property type="entry name" value="COPPER HOMEOSTASIS PROTEIN CUTC HOMOLOG"/>
    <property type="match status" value="1"/>
</dbReference>
<protein>
    <recommendedName>
        <fullName evidence="2">PF03932 family protein CutC</fullName>
    </recommendedName>
</protein>
<proteinExistence type="inferred from homology"/>
<comment type="caution">
    <text evidence="2">Once thought to be involved in copper homeostasis, experiments in E.coli have shown this is not the case.</text>
</comment>
<gene>
    <name evidence="2" type="primary">cutC</name>
    <name evidence="3" type="ORF">AAEO50_02635</name>
</gene>
<dbReference type="Proteomes" id="UP001389717">
    <property type="component" value="Unassembled WGS sequence"/>
</dbReference>
<sequence length="229" mass="25194">MFIEFIGTTLEDARLIEQSGADRIELVSALTEGGLTPSHSLIEAAVNRVSIPVNVMVRPHSQSFCYSYDDLLIMKNDIKIIRSLGANGVVLGVLNEKHEVNQHMLEELLMECNGMEVTFHRAIDCTINPVQAAKTLAQYKEITTILTSGGNGESSRRLQTIQQMKTVCKHVSIMVGSGLNASNIRSVHSTVNTGYYHFGTAVRKNQSPTEGIHLENAKEMVQLLKGKQA</sequence>
<comment type="subcellular location">
    <subcellularLocation>
        <location evidence="2">Cytoplasm</location>
    </subcellularLocation>
</comment>
<dbReference type="EMBL" id="JBBYAF010000003">
    <property type="protein sequence ID" value="MEL3971163.1"/>
    <property type="molecule type" value="Genomic_DNA"/>
</dbReference>
<keyword evidence="4" id="KW-1185">Reference proteome</keyword>